<feature type="region of interest" description="Disordered" evidence="5">
    <location>
        <begin position="243"/>
        <end position="281"/>
    </location>
</feature>
<dbReference type="Gene3D" id="1.10.1660.10">
    <property type="match status" value="1"/>
</dbReference>
<evidence type="ECO:0000256" key="2">
    <source>
        <dbReference type="ARBA" id="ARBA00023015"/>
    </source>
</evidence>
<dbReference type="PROSITE" id="PS00552">
    <property type="entry name" value="HTH_MERR_1"/>
    <property type="match status" value="1"/>
</dbReference>
<sequence>MLISQLAERTGVAASTLRYYDERGILPARRTRSGYRVYDAADLERLRLIITAKRLGLPLEEIARLRDVWWSGACTQVKSSLRTSLAARLAAARSQAVELAAFADSLRGALVRLDALPDDPGPCGAACELIDVTDHSAPPGPAGPRRADSDPSGSDSSAGCSLESADAVAERIGRWRAALADARREEVEGGLRAELPAERAGQVADLAAAEQRCCAFFSFALHFAHDSVVLEVRAPSEGRPMLDTVFGPADAGEPADRGDRSSPASDWSSPRPAVGLSPLIL</sequence>
<dbReference type="Pfam" id="PF13411">
    <property type="entry name" value="MerR_1"/>
    <property type="match status" value="1"/>
</dbReference>
<dbReference type="InterPro" id="IPR047057">
    <property type="entry name" value="MerR_fam"/>
</dbReference>
<keyword evidence="4" id="KW-0804">Transcription</keyword>
<dbReference type="PRINTS" id="PR00040">
    <property type="entry name" value="HTHMERR"/>
</dbReference>
<evidence type="ECO:0000256" key="3">
    <source>
        <dbReference type="ARBA" id="ARBA00023125"/>
    </source>
</evidence>
<keyword evidence="8" id="KW-1185">Reference proteome</keyword>
<gene>
    <name evidence="7" type="ORF">RM446_18485</name>
</gene>
<dbReference type="PROSITE" id="PS50937">
    <property type="entry name" value="HTH_MERR_2"/>
    <property type="match status" value="1"/>
</dbReference>
<dbReference type="InterPro" id="IPR009061">
    <property type="entry name" value="DNA-bd_dom_put_sf"/>
</dbReference>
<evidence type="ECO:0000256" key="1">
    <source>
        <dbReference type="ARBA" id="ARBA00022491"/>
    </source>
</evidence>
<dbReference type="SMART" id="SM00422">
    <property type="entry name" value="HTH_MERR"/>
    <property type="match status" value="1"/>
</dbReference>
<dbReference type="RefSeq" id="WP_311546633.1">
    <property type="nucleotide sequence ID" value="NZ_JAVREK010000021.1"/>
</dbReference>
<keyword evidence="2" id="KW-0805">Transcription regulation</keyword>
<proteinExistence type="predicted"/>
<protein>
    <submittedName>
        <fullName evidence="7">MerR family transcriptional regulator</fullName>
    </submittedName>
</protein>
<evidence type="ECO:0000259" key="6">
    <source>
        <dbReference type="PROSITE" id="PS50937"/>
    </source>
</evidence>
<organism evidence="7 8">
    <name type="scientific">Streptomonospora wellingtoniae</name>
    <dbReference type="NCBI Taxonomy" id="3075544"/>
    <lineage>
        <taxon>Bacteria</taxon>
        <taxon>Bacillati</taxon>
        <taxon>Actinomycetota</taxon>
        <taxon>Actinomycetes</taxon>
        <taxon>Streptosporangiales</taxon>
        <taxon>Nocardiopsidaceae</taxon>
        <taxon>Streptomonospora</taxon>
    </lineage>
</organism>
<keyword evidence="1" id="KW-0678">Repressor</keyword>
<dbReference type="CDD" id="cd00592">
    <property type="entry name" value="HTH_MerR-like"/>
    <property type="match status" value="1"/>
</dbReference>
<feature type="compositionally biased region" description="Low complexity" evidence="5">
    <location>
        <begin position="150"/>
        <end position="159"/>
    </location>
</feature>
<dbReference type="InterPro" id="IPR000551">
    <property type="entry name" value="MerR-type_HTH_dom"/>
</dbReference>
<feature type="domain" description="HTH merR-type" evidence="6">
    <location>
        <begin position="1"/>
        <end position="68"/>
    </location>
</feature>
<dbReference type="PANTHER" id="PTHR30204:SF69">
    <property type="entry name" value="MERR-FAMILY TRANSCRIPTIONAL REGULATOR"/>
    <property type="match status" value="1"/>
</dbReference>
<name>A0ABU2KXT6_9ACTN</name>
<evidence type="ECO:0000256" key="4">
    <source>
        <dbReference type="ARBA" id="ARBA00023163"/>
    </source>
</evidence>
<evidence type="ECO:0000313" key="7">
    <source>
        <dbReference type="EMBL" id="MDT0304109.1"/>
    </source>
</evidence>
<evidence type="ECO:0000256" key="5">
    <source>
        <dbReference type="SAM" id="MobiDB-lite"/>
    </source>
</evidence>
<keyword evidence="3" id="KW-0238">DNA-binding</keyword>
<dbReference type="Proteomes" id="UP001183226">
    <property type="component" value="Unassembled WGS sequence"/>
</dbReference>
<dbReference type="PANTHER" id="PTHR30204">
    <property type="entry name" value="REDOX-CYCLING DRUG-SENSING TRANSCRIPTIONAL ACTIVATOR SOXR"/>
    <property type="match status" value="1"/>
</dbReference>
<dbReference type="EMBL" id="JAVREK010000021">
    <property type="protein sequence ID" value="MDT0304109.1"/>
    <property type="molecule type" value="Genomic_DNA"/>
</dbReference>
<reference evidence="8" key="1">
    <citation type="submission" date="2023-07" db="EMBL/GenBank/DDBJ databases">
        <title>30 novel species of actinomycetes from the DSMZ collection.</title>
        <authorList>
            <person name="Nouioui I."/>
        </authorList>
    </citation>
    <scope>NUCLEOTIDE SEQUENCE [LARGE SCALE GENOMIC DNA]</scope>
    <source>
        <strain evidence="8">DSM 45055</strain>
    </source>
</reference>
<comment type="caution">
    <text evidence="7">The sequence shown here is derived from an EMBL/GenBank/DDBJ whole genome shotgun (WGS) entry which is preliminary data.</text>
</comment>
<accession>A0ABU2KXT6</accession>
<evidence type="ECO:0000313" key="8">
    <source>
        <dbReference type="Proteomes" id="UP001183226"/>
    </source>
</evidence>
<feature type="region of interest" description="Disordered" evidence="5">
    <location>
        <begin position="134"/>
        <end position="160"/>
    </location>
</feature>
<dbReference type="SUPFAM" id="SSF46955">
    <property type="entry name" value="Putative DNA-binding domain"/>
    <property type="match status" value="1"/>
</dbReference>